<organism evidence="3 4">
    <name type="scientific">Planktothrix agardhii CCAP 1459/11A</name>
    <dbReference type="NCBI Taxonomy" id="282420"/>
    <lineage>
        <taxon>Bacteria</taxon>
        <taxon>Bacillati</taxon>
        <taxon>Cyanobacteriota</taxon>
        <taxon>Cyanophyceae</taxon>
        <taxon>Oscillatoriophycideae</taxon>
        <taxon>Oscillatoriales</taxon>
        <taxon>Microcoleaceae</taxon>
        <taxon>Planktothrix</taxon>
    </lineage>
</organism>
<dbReference type="EMBL" id="BJCD01000040">
    <property type="protein sequence ID" value="GDZ94117.1"/>
    <property type="molecule type" value="Genomic_DNA"/>
</dbReference>
<dbReference type="AlphaFoldDB" id="A0A4P5ZZJ9"/>
<feature type="transmembrane region" description="Helical" evidence="2">
    <location>
        <begin position="38"/>
        <end position="56"/>
    </location>
</feature>
<sequence length="84" mass="9571">MKKCNGLRCKWVQNSNNSNHWACLPCGKERHIEHSDPLWMLIIILAIALIITFTLGSNSSPKNNQQDPKNNPESIESNPKFLEL</sequence>
<gene>
    <name evidence="3" type="ORF">PA905_20670</name>
</gene>
<evidence type="ECO:0000313" key="3">
    <source>
        <dbReference type="EMBL" id="GDZ94117.1"/>
    </source>
</evidence>
<evidence type="ECO:0000256" key="1">
    <source>
        <dbReference type="SAM" id="MobiDB-lite"/>
    </source>
</evidence>
<name>A0A4P5ZZJ9_PLAAG</name>
<evidence type="ECO:0000256" key="2">
    <source>
        <dbReference type="SAM" id="Phobius"/>
    </source>
</evidence>
<feature type="region of interest" description="Disordered" evidence="1">
    <location>
        <begin position="59"/>
        <end position="84"/>
    </location>
</feature>
<dbReference type="RefSeq" id="WP_141294293.1">
    <property type="nucleotide sequence ID" value="NZ_BJCD01000040.1"/>
</dbReference>
<keyword evidence="2" id="KW-1133">Transmembrane helix</keyword>
<feature type="compositionally biased region" description="Low complexity" evidence="1">
    <location>
        <begin position="61"/>
        <end position="72"/>
    </location>
</feature>
<reference evidence="4" key="1">
    <citation type="submission" date="2019-02" db="EMBL/GenBank/DDBJ databases">
        <title>Draft genome sequence of Planktothrix agardhii NIES-905.</title>
        <authorList>
            <person name="Yamaguchi H."/>
            <person name="Suzuki S."/>
            <person name="Kawachi M."/>
        </authorList>
    </citation>
    <scope>NUCLEOTIDE SEQUENCE [LARGE SCALE GENOMIC DNA]</scope>
    <source>
        <strain evidence="4">CCAP 1459/11A</strain>
    </source>
</reference>
<evidence type="ECO:0000313" key="4">
    <source>
        <dbReference type="Proteomes" id="UP000299794"/>
    </source>
</evidence>
<dbReference type="Proteomes" id="UP000299794">
    <property type="component" value="Unassembled WGS sequence"/>
</dbReference>
<accession>A0A4P5ZZJ9</accession>
<protein>
    <submittedName>
        <fullName evidence="3">Uncharacterized protein</fullName>
    </submittedName>
</protein>
<proteinExistence type="predicted"/>
<comment type="caution">
    <text evidence="3">The sequence shown here is derived from an EMBL/GenBank/DDBJ whole genome shotgun (WGS) entry which is preliminary data.</text>
</comment>
<keyword evidence="2" id="KW-0812">Transmembrane</keyword>
<keyword evidence="2" id="KW-0472">Membrane</keyword>